<dbReference type="GO" id="GO:0003676">
    <property type="term" value="F:nucleic acid binding"/>
    <property type="evidence" value="ECO:0007669"/>
    <property type="project" value="InterPro"/>
</dbReference>
<evidence type="ECO:0000256" key="1">
    <source>
        <dbReference type="ARBA" id="ARBA00022722"/>
    </source>
</evidence>
<keyword evidence="2" id="KW-0378">Hydrolase</keyword>
<dbReference type="RefSeq" id="WP_306401877.1">
    <property type="nucleotide sequence ID" value="NZ_JAVBZS010000060.1"/>
</dbReference>
<accession>A0AAJ1SSG0</accession>
<feature type="region of interest" description="Disordered" evidence="5">
    <location>
        <begin position="108"/>
        <end position="128"/>
    </location>
</feature>
<evidence type="ECO:0000256" key="5">
    <source>
        <dbReference type="SAM" id="MobiDB-lite"/>
    </source>
</evidence>
<protein>
    <recommendedName>
        <fullName evidence="4">Putative HNH nuclease YajD</fullName>
    </recommendedName>
</protein>
<gene>
    <name evidence="7" type="ORF">RAN64_12745</name>
</gene>
<organism evidence="7 8">
    <name type="scientific">Enterococcus lactis</name>
    <dbReference type="NCBI Taxonomy" id="357441"/>
    <lineage>
        <taxon>Bacteria</taxon>
        <taxon>Bacillati</taxon>
        <taxon>Bacillota</taxon>
        <taxon>Bacilli</taxon>
        <taxon>Lactobacillales</taxon>
        <taxon>Enterococcaceae</taxon>
        <taxon>Enterococcus</taxon>
    </lineage>
</organism>
<dbReference type="Pfam" id="PF01844">
    <property type="entry name" value="HNH"/>
    <property type="match status" value="1"/>
</dbReference>
<proteinExistence type="inferred from homology"/>
<dbReference type="GO" id="GO:0016787">
    <property type="term" value="F:hydrolase activity"/>
    <property type="evidence" value="ECO:0007669"/>
    <property type="project" value="UniProtKB-KW"/>
</dbReference>
<comment type="caution">
    <text evidence="7">The sequence shown here is derived from an EMBL/GenBank/DDBJ whole genome shotgun (WGS) entry which is preliminary data.</text>
</comment>
<dbReference type="GO" id="GO:0005829">
    <property type="term" value="C:cytosol"/>
    <property type="evidence" value="ECO:0007669"/>
    <property type="project" value="TreeGrafter"/>
</dbReference>
<feature type="domain" description="HNH" evidence="6">
    <location>
        <begin position="68"/>
        <end position="115"/>
    </location>
</feature>
<dbReference type="PANTHER" id="PTHR41286">
    <property type="entry name" value="HNH NUCLEASE YAJD-RELATED"/>
    <property type="match status" value="1"/>
</dbReference>
<comment type="similarity">
    <text evidence="3">Belongs to the HNH nuclease family.</text>
</comment>
<dbReference type="EMBL" id="JAVBZS010000060">
    <property type="protein sequence ID" value="MDP8590852.1"/>
    <property type="molecule type" value="Genomic_DNA"/>
</dbReference>
<keyword evidence="8" id="KW-1185">Reference proteome</keyword>
<name>A0AAJ1SSG0_9ENTE</name>
<evidence type="ECO:0000256" key="2">
    <source>
        <dbReference type="ARBA" id="ARBA00022801"/>
    </source>
</evidence>
<dbReference type="Proteomes" id="UP001238215">
    <property type="component" value="Unassembled WGS sequence"/>
</dbReference>
<dbReference type="PANTHER" id="PTHR41286:SF1">
    <property type="entry name" value="HNH NUCLEASE YAJD-RELATED"/>
    <property type="match status" value="1"/>
</dbReference>
<evidence type="ECO:0000313" key="8">
    <source>
        <dbReference type="Proteomes" id="UP001238215"/>
    </source>
</evidence>
<dbReference type="GO" id="GO:0004519">
    <property type="term" value="F:endonuclease activity"/>
    <property type="evidence" value="ECO:0007669"/>
    <property type="project" value="UniProtKB-KW"/>
</dbReference>
<keyword evidence="7" id="KW-0255">Endonuclease</keyword>
<keyword evidence="1" id="KW-0540">Nuclease</keyword>
<dbReference type="GO" id="GO:0008270">
    <property type="term" value="F:zinc ion binding"/>
    <property type="evidence" value="ECO:0007669"/>
    <property type="project" value="InterPro"/>
</dbReference>
<reference evidence="7 8" key="1">
    <citation type="submission" date="2023-08" db="EMBL/GenBank/DDBJ databases">
        <title>Whole genome sequencing of Enterococcus.</title>
        <authorList>
            <person name="Kaptchouang Tchatchouang C.D."/>
            <person name="Ateba C.N."/>
        </authorList>
    </citation>
    <scope>NUCLEOTIDE SEQUENCE [LARGE SCALE GENOMIC DNA]</scope>
    <source>
        <strain evidence="7 8">ENT3_CNKT_NWU</strain>
    </source>
</reference>
<sequence>MAVKKQCNHAGCKTLIDYRQKYCGKHKAEQTTVKREERKQSEGKYFQFYQSRTWRKASYLYRLNHPVCEDCLEEGLIRKADVVDHEIEIKDDWTKRLDESNFRSLCHAHHNSKTANERQRRKKSTPLS</sequence>
<feature type="compositionally biased region" description="Basic residues" evidence="5">
    <location>
        <begin position="119"/>
        <end position="128"/>
    </location>
</feature>
<evidence type="ECO:0000256" key="3">
    <source>
        <dbReference type="ARBA" id="ARBA00038412"/>
    </source>
</evidence>
<evidence type="ECO:0000256" key="4">
    <source>
        <dbReference type="ARBA" id="ARBA00040194"/>
    </source>
</evidence>
<evidence type="ECO:0000313" key="7">
    <source>
        <dbReference type="EMBL" id="MDP8590852.1"/>
    </source>
</evidence>
<dbReference type="InterPro" id="IPR002711">
    <property type="entry name" value="HNH"/>
</dbReference>
<dbReference type="AlphaFoldDB" id="A0AAJ1SSG0"/>
<evidence type="ECO:0000259" key="6">
    <source>
        <dbReference type="Pfam" id="PF01844"/>
    </source>
</evidence>